<dbReference type="EMBL" id="VOBQ01000013">
    <property type="protein sequence ID" value="TWO70021.1"/>
    <property type="molecule type" value="Genomic_DNA"/>
</dbReference>
<dbReference type="GO" id="GO:0003677">
    <property type="term" value="F:DNA binding"/>
    <property type="evidence" value="ECO:0007669"/>
    <property type="project" value="InterPro"/>
</dbReference>
<dbReference type="InterPro" id="IPR016032">
    <property type="entry name" value="Sig_transdc_resp-reg_C-effctor"/>
</dbReference>
<proteinExistence type="predicted"/>
<dbReference type="SMART" id="SM00421">
    <property type="entry name" value="HTH_LUXR"/>
    <property type="match status" value="1"/>
</dbReference>
<sequence>MNQFQDKHFAESVDALYQCITDEGQWPAALQAISRLMDTPGVSVLRTTPRADSLLDMRSLNQDPETQLLYREYYWQFDPTHAASRDAPVGQWIDCSDLLDPQTTPHPEYVKDYALKHGIRWVAGGKVHGDDEVCVIVGLQRGSDALPFEEDCRQRFEALAPHVKRASLLSAELQSLRKQRAFAAAALDELSHAAFVVDAMGAVLQTNRAGEALLSLAPAGPLRSKNGLLQLVSTARQPRLAAALAQACGKGARKAAAFQERAGPTAKRWAIRVVPLHSLGGAALVYAADLPALPPPAKLLQEVLGLTPGEAGVAFLLADGLNVKEIAAARGVTEFTVRTQMRVLLSKAGARRQSELTQFLFSIPGVRSDGIGR</sequence>
<dbReference type="InterPro" id="IPR000792">
    <property type="entry name" value="Tscrpt_reg_LuxR_C"/>
</dbReference>
<gene>
    <name evidence="2" type="ORF">FN976_16895</name>
</gene>
<keyword evidence="3" id="KW-1185">Reference proteome</keyword>
<evidence type="ECO:0000259" key="1">
    <source>
        <dbReference type="SMART" id="SM00421"/>
    </source>
</evidence>
<dbReference type="SUPFAM" id="SSF55785">
    <property type="entry name" value="PYP-like sensor domain (PAS domain)"/>
    <property type="match status" value="1"/>
</dbReference>
<organism evidence="2 3">
    <name type="scientific">Caenimonas sedimenti</name>
    <dbReference type="NCBI Taxonomy" id="2596921"/>
    <lineage>
        <taxon>Bacteria</taxon>
        <taxon>Pseudomonadati</taxon>
        <taxon>Pseudomonadota</taxon>
        <taxon>Betaproteobacteria</taxon>
        <taxon>Burkholderiales</taxon>
        <taxon>Comamonadaceae</taxon>
        <taxon>Caenimonas</taxon>
    </lineage>
</organism>
<protein>
    <recommendedName>
        <fullName evidence="1">HTH luxR-type domain-containing protein</fullName>
    </recommendedName>
</protein>
<evidence type="ECO:0000313" key="3">
    <source>
        <dbReference type="Proteomes" id="UP000318199"/>
    </source>
</evidence>
<name>A0A562ZNS3_9BURK</name>
<accession>A0A562ZNS3</accession>
<dbReference type="RefSeq" id="WP_145894216.1">
    <property type="nucleotide sequence ID" value="NZ_VOBQ01000013.1"/>
</dbReference>
<dbReference type="InterPro" id="IPR036388">
    <property type="entry name" value="WH-like_DNA-bd_sf"/>
</dbReference>
<dbReference type="InterPro" id="IPR035965">
    <property type="entry name" value="PAS-like_dom_sf"/>
</dbReference>
<dbReference type="SUPFAM" id="SSF46894">
    <property type="entry name" value="C-terminal effector domain of the bipartite response regulators"/>
    <property type="match status" value="1"/>
</dbReference>
<reference evidence="2 3" key="1">
    <citation type="submission" date="2019-07" db="EMBL/GenBank/DDBJ databases">
        <title>Caenimonas sedimenti sp. nov., isolated from activated sludge.</title>
        <authorList>
            <person name="Xu J."/>
        </authorList>
    </citation>
    <scope>NUCLEOTIDE SEQUENCE [LARGE SCALE GENOMIC DNA]</scope>
    <source>
        <strain evidence="2 3">HX-9-20</strain>
    </source>
</reference>
<dbReference type="OrthoDB" id="5497412at2"/>
<comment type="caution">
    <text evidence="2">The sequence shown here is derived from an EMBL/GenBank/DDBJ whole genome shotgun (WGS) entry which is preliminary data.</text>
</comment>
<dbReference type="GO" id="GO:0006355">
    <property type="term" value="P:regulation of DNA-templated transcription"/>
    <property type="evidence" value="ECO:0007669"/>
    <property type="project" value="InterPro"/>
</dbReference>
<dbReference type="Gene3D" id="1.10.10.10">
    <property type="entry name" value="Winged helix-like DNA-binding domain superfamily/Winged helix DNA-binding domain"/>
    <property type="match status" value="1"/>
</dbReference>
<dbReference type="AlphaFoldDB" id="A0A562ZNS3"/>
<dbReference type="Proteomes" id="UP000318199">
    <property type="component" value="Unassembled WGS sequence"/>
</dbReference>
<feature type="domain" description="HTH luxR-type" evidence="1">
    <location>
        <begin position="303"/>
        <end position="360"/>
    </location>
</feature>
<evidence type="ECO:0000313" key="2">
    <source>
        <dbReference type="EMBL" id="TWO70021.1"/>
    </source>
</evidence>